<feature type="compositionally biased region" description="Basic and acidic residues" evidence="2">
    <location>
        <begin position="176"/>
        <end position="190"/>
    </location>
</feature>
<dbReference type="InterPro" id="IPR039553">
    <property type="entry name" value="Prefoldin-like"/>
</dbReference>
<evidence type="ECO:0000259" key="3">
    <source>
        <dbReference type="Pfam" id="PF12927"/>
    </source>
</evidence>
<dbReference type="OrthoDB" id="21413at2759"/>
<dbReference type="Pfam" id="PF12927">
    <property type="entry name" value="DUF3835"/>
    <property type="match status" value="1"/>
</dbReference>
<feature type="region of interest" description="Disordered" evidence="2">
    <location>
        <begin position="174"/>
        <end position="302"/>
    </location>
</feature>
<evidence type="ECO:0000313" key="5">
    <source>
        <dbReference type="Proteomes" id="UP000073492"/>
    </source>
</evidence>
<dbReference type="GO" id="GO:0000122">
    <property type="term" value="P:negative regulation of transcription by RNA polymerase II"/>
    <property type="evidence" value="ECO:0007669"/>
    <property type="project" value="TreeGrafter"/>
</dbReference>
<dbReference type="InterPro" id="IPR024325">
    <property type="entry name" value="DUF3835"/>
</dbReference>
<feature type="compositionally biased region" description="Basic residues" evidence="2">
    <location>
        <begin position="626"/>
        <end position="638"/>
    </location>
</feature>
<keyword evidence="5" id="KW-1185">Reference proteome</keyword>
<proteinExistence type="predicted"/>
<dbReference type="GO" id="GO:0019212">
    <property type="term" value="F:phosphatase inhibitor activity"/>
    <property type="evidence" value="ECO:0007669"/>
    <property type="project" value="TreeGrafter"/>
</dbReference>
<dbReference type="STRING" id="113226.A0A139I9B2"/>
<dbReference type="PANTHER" id="PTHR15111">
    <property type="entry name" value="RNA POLYMERASE II SUBUNIT 5-MEDIATING PROTEIN NNX3"/>
    <property type="match status" value="1"/>
</dbReference>
<name>A0A139I9B2_9PEZI</name>
<evidence type="ECO:0000256" key="1">
    <source>
        <dbReference type="SAM" id="Coils"/>
    </source>
</evidence>
<feature type="region of interest" description="Disordered" evidence="2">
    <location>
        <begin position="374"/>
        <end position="411"/>
    </location>
</feature>
<dbReference type="Pfam" id="PF13758">
    <property type="entry name" value="Prefoldin_3"/>
    <property type="match status" value="1"/>
</dbReference>
<dbReference type="InterPro" id="IPR052255">
    <property type="entry name" value="RNA_pol_II_subunit5-mediator"/>
</dbReference>
<dbReference type="GO" id="GO:0003714">
    <property type="term" value="F:transcription corepressor activity"/>
    <property type="evidence" value="ECO:0007669"/>
    <property type="project" value="TreeGrafter"/>
</dbReference>
<dbReference type="GO" id="GO:0003682">
    <property type="term" value="F:chromatin binding"/>
    <property type="evidence" value="ECO:0007669"/>
    <property type="project" value="TreeGrafter"/>
</dbReference>
<organism evidence="4 5">
    <name type="scientific">Pseudocercospora musae</name>
    <dbReference type="NCBI Taxonomy" id="113226"/>
    <lineage>
        <taxon>Eukaryota</taxon>
        <taxon>Fungi</taxon>
        <taxon>Dikarya</taxon>
        <taxon>Ascomycota</taxon>
        <taxon>Pezizomycotina</taxon>
        <taxon>Dothideomycetes</taxon>
        <taxon>Dothideomycetidae</taxon>
        <taxon>Mycosphaerellales</taxon>
        <taxon>Mycosphaerellaceae</taxon>
        <taxon>Pseudocercospora</taxon>
    </lineage>
</organism>
<feature type="region of interest" description="Disordered" evidence="2">
    <location>
        <begin position="493"/>
        <end position="583"/>
    </location>
</feature>
<feature type="region of interest" description="Disordered" evidence="2">
    <location>
        <begin position="595"/>
        <end position="638"/>
    </location>
</feature>
<feature type="domain" description="DUF3835" evidence="3">
    <location>
        <begin position="554"/>
        <end position="636"/>
    </location>
</feature>
<gene>
    <name evidence="4" type="ORF">AC579_6857</name>
</gene>
<feature type="coiled-coil region" evidence="1">
    <location>
        <begin position="3"/>
        <end position="30"/>
    </location>
</feature>
<reference evidence="4 5" key="1">
    <citation type="submission" date="2015-07" db="EMBL/GenBank/DDBJ databases">
        <title>Comparative genomics of the Sigatoka disease complex on banana suggests a link between parallel evolutionary changes in Pseudocercospora fijiensis and Pseudocercospora eumusae and increased virulence on the banana host.</title>
        <authorList>
            <person name="Chang T.-C."/>
            <person name="Salvucci A."/>
            <person name="Crous P.W."/>
            <person name="Stergiopoulos I."/>
        </authorList>
    </citation>
    <scope>NUCLEOTIDE SEQUENCE [LARGE SCALE GENOMIC DNA]</scope>
    <source>
        <strain evidence="4 5">CBS 116634</strain>
    </source>
</reference>
<dbReference type="Proteomes" id="UP000073492">
    <property type="component" value="Unassembled WGS sequence"/>
</dbReference>
<keyword evidence="1" id="KW-0175">Coiled coil</keyword>
<feature type="compositionally biased region" description="Basic and acidic residues" evidence="2">
    <location>
        <begin position="238"/>
        <end position="255"/>
    </location>
</feature>
<dbReference type="AlphaFoldDB" id="A0A139I9B2"/>
<protein>
    <recommendedName>
        <fullName evidence="3">DUF3835 domain-containing protein</fullName>
    </recommendedName>
</protein>
<evidence type="ECO:0000256" key="2">
    <source>
        <dbReference type="SAM" id="MobiDB-lite"/>
    </source>
</evidence>
<evidence type="ECO:0000313" key="4">
    <source>
        <dbReference type="EMBL" id="KXT11175.1"/>
    </source>
</evidence>
<comment type="caution">
    <text evidence="4">The sequence shown here is derived from an EMBL/GenBank/DDBJ whole genome shotgun (WGS) entry which is preliminary data.</text>
</comment>
<accession>A0A139I9B2</accession>
<dbReference type="EMBL" id="LFZO01000217">
    <property type="protein sequence ID" value="KXT11175.1"/>
    <property type="molecule type" value="Genomic_DNA"/>
</dbReference>
<sequence>MDLLRLEQQRQALEQNLQKLRAALKHWQTYSAELEGLKEEIQTAGDELDLEGIGKSYDGELVNEKEIRELAGLSAGSPRNASQVLGMVSRRQEYVQKNIDTIQKQYWDSESKLEELDFAAISANRDHESGNLPLTEIQEELDEDGNVISSRVSQPEAHTTKLVDALRKAGLSEQDIADKDNATNDRDGEAAKAATLPPPALKNADHPPKANAAEHSSRYSDYASRPPIRKKSVSFTADTKHSPEPQRQDSEDGRKSVSFNDKVAVMPAAPPPDPRSVSFSPKVEEIPAEPAPPVDSKADPDFQKSLKGFMFKPGQKVAELDDETDEVTKFHDVVLPEDESEEDAATRREMLEYHLNEVGHVVAQMDLDLEDYEMDEDEVSDFTSSEYQDEDTPYTSGLSDSDVESEDEYGRTKRRVISDDYHKEMQELSRRLIGNLGPAPAIEDVAELDSTVDPQDVRRLVIRGKQVDESFDSDKKPCSKKRVSFAEALDVAGEPMQKSQKLDAAQSVENVTPVSEAVSERMTTAPKKVSAFKAGRASKEEGLHTPTPPTSSIIADQLLERPTRRRSAPAPSEDGVLSDPISQRRELAAEYYRRRNDIIRQQGGFKNNDGEDDGEPLMEERDGKMKKVSKFKAARIRS</sequence>
<dbReference type="SUPFAM" id="SSF46579">
    <property type="entry name" value="Prefoldin"/>
    <property type="match status" value="1"/>
</dbReference>
<dbReference type="PANTHER" id="PTHR15111:SF0">
    <property type="entry name" value="UNCONVENTIONAL PREFOLDIN RPB5 INTERACTOR 1"/>
    <property type="match status" value="1"/>
</dbReference>